<protein>
    <submittedName>
        <fullName evidence="1">Uncharacterized protein</fullName>
    </submittedName>
</protein>
<keyword evidence="2" id="KW-1185">Reference proteome</keyword>
<accession>A0ACB9JPH2</accession>
<reference evidence="2" key="1">
    <citation type="journal article" date="2022" name="Mol. Ecol. Resour.">
        <title>The genomes of chicory, endive, great burdock and yacon provide insights into Asteraceae palaeo-polyploidization history and plant inulin production.</title>
        <authorList>
            <person name="Fan W."/>
            <person name="Wang S."/>
            <person name="Wang H."/>
            <person name="Wang A."/>
            <person name="Jiang F."/>
            <person name="Liu H."/>
            <person name="Zhao H."/>
            <person name="Xu D."/>
            <person name="Zhang Y."/>
        </authorList>
    </citation>
    <scope>NUCLEOTIDE SEQUENCE [LARGE SCALE GENOMIC DNA]</scope>
    <source>
        <strain evidence="2">cv. Yunnan</strain>
    </source>
</reference>
<evidence type="ECO:0000313" key="2">
    <source>
        <dbReference type="Proteomes" id="UP001056120"/>
    </source>
</evidence>
<reference evidence="1 2" key="2">
    <citation type="journal article" date="2022" name="Mol. Ecol. Resour.">
        <title>The genomes of chicory, endive, great burdock and yacon provide insights into Asteraceae paleo-polyploidization history and plant inulin production.</title>
        <authorList>
            <person name="Fan W."/>
            <person name="Wang S."/>
            <person name="Wang H."/>
            <person name="Wang A."/>
            <person name="Jiang F."/>
            <person name="Liu H."/>
            <person name="Zhao H."/>
            <person name="Xu D."/>
            <person name="Zhang Y."/>
        </authorList>
    </citation>
    <scope>NUCLEOTIDE SEQUENCE [LARGE SCALE GENOMIC DNA]</scope>
    <source>
        <strain evidence="2">cv. Yunnan</strain>
        <tissue evidence="1">Leaves</tissue>
    </source>
</reference>
<gene>
    <name evidence="1" type="ORF">L1987_09305</name>
</gene>
<name>A0ACB9JPH2_9ASTR</name>
<comment type="caution">
    <text evidence="1">The sequence shown here is derived from an EMBL/GenBank/DDBJ whole genome shotgun (WGS) entry which is preliminary data.</text>
</comment>
<organism evidence="1 2">
    <name type="scientific">Smallanthus sonchifolius</name>
    <dbReference type="NCBI Taxonomy" id="185202"/>
    <lineage>
        <taxon>Eukaryota</taxon>
        <taxon>Viridiplantae</taxon>
        <taxon>Streptophyta</taxon>
        <taxon>Embryophyta</taxon>
        <taxon>Tracheophyta</taxon>
        <taxon>Spermatophyta</taxon>
        <taxon>Magnoliopsida</taxon>
        <taxon>eudicotyledons</taxon>
        <taxon>Gunneridae</taxon>
        <taxon>Pentapetalae</taxon>
        <taxon>asterids</taxon>
        <taxon>campanulids</taxon>
        <taxon>Asterales</taxon>
        <taxon>Asteraceae</taxon>
        <taxon>Asteroideae</taxon>
        <taxon>Heliantheae alliance</taxon>
        <taxon>Millerieae</taxon>
        <taxon>Smallanthus</taxon>
    </lineage>
</organism>
<evidence type="ECO:0000313" key="1">
    <source>
        <dbReference type="EMBL" id="KAI3821733.1"/>
    </source>
</evidence>
<dbReference type="Proteomes" id="UP001056120">
    <property type="component" value="Linkage Group LG03"/>
</dbReference>
<sequence>MIKHTNHNDETIGIEELEDREDSENTKPSIEEPPTLELKELPPDLSYAFLDEESKLPVIISSGLENDEKEKLLEVLKRHKKAIAWKLMDLKGISPSFGTHKILMKDNYMISVQHQR</sequence>
<proteinExistence type="predicted"/>
<dbReference type="EMBL" id="CM042020">
    <property type="protein sequence ID" value="KAI3821733.1"/>
    <property type="molecule type" value="Genomic_DNA"/>
</dbReference>